<evidence type="ECO:0000313" key="3">
    <source>
        <dbReference type="Proteomes" id="UP001314170"/>
    </source>
</evidence>
<dbReference type="Gene3D" id="3.40.50.1820">
    <property type="entry name" value="alpha/beta hydrolase"/>
    <property type="match status" value="1"/>
</dbReference>
<dbReference type="AlphaFoldDB" id="A0AAV1S6L3"/>
<dbReference type="InterPro" id="IPR029058">
    <property type="entry name" value="AB_hydrolase_fold"/>
</dbReference>
<name>A0AAV1S6L3_9ROSI</name>
<feature type="chain" id="PRO_5043628877" description="Chlorophyllase" evidence="1">
    <location>
        <begin position="22"/>
        <end position="358"/>
    </location>
</feature>
<organism evidence="2 3">
    <name type="scientific">Dovyalis caffra</name>
    <dbReference type="NCBI Taxonomy" id="77055"/>
    <lineage>
        <taxon>Eukaryota</taxon>
        <taxon>Viridiplantae</taxon>
        <taxon>Streptophyta</taxon>
        <taxon>Embryophyta</taxon>
        <taxon>Tracheophyta</taxon>
        <taxon>Spermatophyta</taxon>
        <taxon>Magnoliopsida</taxon>
        <taxon>eudicotyledons</taxon>
        <taxon>Gunneridae</taxon>
        <taxon>Pentapetalae</taxon>
        <taxon>rosids</taxon>
        <taxon>fabids</taxon>
        <taxon>Malpighiales</taxon>
        <taxon>Salicaceae</taxon>
        <taxon>Flacourtieae</taxon>
        <taxon>Dovyalis</taxon>
    </lineage>
</organism>
<keyword evidence="1" id="KW-0732">Signal</keyword>
<evidence type="ECO:0008006" key="4">
    <source>
        <dbReference type="Google" id="ProtNLM"/>
    </source>
</evidence>
<protein>
    <recommendedName>
        <fullName evidence="4">Chlorophyllase</fullName>
    </recommendedName>
</protein>
<evidence type="ECO:0000256" key="1">
    <source>
        <dbReference type="SAM" id="SignalP"/>
    </source>
</evidence>
<dbReference type="PANTHER" id="PTHR33428:SF10">
    <property type="entry name" value="CHLOROPHYLLASE-1"/>
    <property type="match status" value="1"/>
</dbReference>
<dbReference type="GO" id="GO:0047746">
    <property type="term" value="F:chlorophyllase activity"/>
    <property type="evidence" value="ECO:0007669"/>
    <property type="project" value="TreeGrafter"/>
</dbReference>
<dbReference type="EMBL" id="CAWUPB010001173">
    <property type="protein sequence ID" value="CAK7346532.1"/>
    <property type="molecule type" value="Genomic_DNA"/>
</dbReference>
<feature type="signal peptide" evidence="1">
    <location>
        <begin position="1"/>
        <end position="21"/>
    </location>
</feature>
<accession>A0AAV1S6L3</accession>
<dbReference type="InterPro" id="IPR017395">
    <property type="entry name" value="Chlorophyllase-like"/>
</dbReference>
<dbReference type="Proteomes" id="UP001314170">
    <property type="component" value="Unassembled WGS sequence"/>
</dbReference>
<sequence>MVTPWTILLVTFLATLPESRSASPTILSESDTSVLTKVSVFETGKFHPITSHIGSRFTCSPPKPLLIVRPKEDGTYPVILFHHGTAFQNSWYTDVLKFISSHGYIVVAPQLYQLMPPSGQRELDLAAKVANWLPLCLQCVLPENIEGDLHNLALAGHSRGGFIAFALALGHADVSPDVNFSALIGVDPVAGISKQIQIQPKILNHESCSFDLPIPVAVIGSGLGNKPVLPFPPLACAPDGVSHTEFFNECKPPCSHFVPTDYGHMDFLDDDIGPIGSAARLLCKQSKWWASRDLLRRTAGGVIVAFLEAFFKGNYTDYNKILLNPYLAPATLDPVQNKSKGTSCSSLSAMTIPAFAFE</sequence>
<comment type="caution">
    <text evidence="2">The sequence shown here is derived from an EMBL/GenBank/DDBJ whole genome shotgun (WGS) entry which is preliminary data.</text>
</comment>
<dbReference type="SUPFAM" id="SSF53474">
    <property type="entry name" value="alpha/beta-Hydrolases"/>
    <property type="match status" value="1"/>
</dbReference>
<evidence type="ECO:0000313" key="2">
    <source>
        <dbReference type="EMBL" id="CAK7346532.1"/>
    </source>
</evidence>
<keyword evidence="3" id="KW-1185">Reference proteome</keyword>
<dbReference type="PANTHER" id="PTHR33428">
    <property type="entry name" value="CHLOROPHYLLASE-2, CHLOROPLASTIC"/>
    <property type="match status" value="1"/>
</dbReference>
<dbReference type="Pfam" id="PF07224">
    <property type="entry name" value="Chlorophyllase"/>
    <property type="match status" value="1"/>
</dbReference>
<gene>
    <name evidence="2" type="ORF">DCAF_LOCUS19209</name>
</gene>
<dbReference type="GO" id="GO:0015996">
    <property type="term" value="P:chlorophyll catabolic process"/>
    <property type="evidence" value="ECO:0007669"/>
    <property type="project" value="TreeGrafter"/>
</dbReference>
<proteinExistence type="predicted"/>
<reference evidence="2 3" key="1">
    <citation type="submission" date="2024-01" db="EMBL/GenBank/DDBJ databases">
        <authorList>
            <person name="Waweru B."/>
        </authorList>
    </citation>
    <scope>NUCLEOTIDE SEQUENCE [LARGE SCALE GENOMIC DNA]</scope>
</reference>